<proteinExistence type="predicted"/>
<reference evidence="1" key="1">
    <citation type="submission" date="2018-11" db="EMBL/GenBank/DDBJ databases">
        <authorList>
            <consortium name="Pathogen Informatics"/>
        </authorList>
    </citation>
    <scope>NUCLEOTIDE SEQUENCE</scope>
</reference>
<sequence length="85" mass="9357">MCQKGHLTGNPLERKSCNTLLNNVPKAIQSIQSIQSRHEVSGTKFLAHSGIDLTTFGIVGTRLNHLAIEEAPFFKLTSVRIDLGR</sequence>
<dbReference type="EMBL" id="CAAALY010279936">
    <property type="protein sequence ID" value="VEL43260.1"/>
    <property type="molecule type" value="Genomic_DNA"/>
</dbReference>
<evidence type="ECO:0000313" key="1">
    <source>
        <dbReference type="EMBL" id="VEL43260.1"/>
    </source>
</evidence>
<evidence type="ECO:0000313" key="2">
    <source>
        <dbReference type="Proteomes" id="UP000784294"/>
    </source>
</evidence>
<organism evidence="1 2">
    <name type="scientific">Protopolystoma xenopodis</name>
    <dbReference type="NCBI Taxonomy" id="117903"/>
    <lineage>
        <taxon>Eukaryota</taxon>
        <taxon>Metazoa</taxon>
        <taxon>Spiralia</taxon>
        <taxon>Lophotrochozoa</taxon>
        <taxon>Platyhelminthes</taxon>
        <taxon>Monogenea</taxon>
        <taxon>Polyopisthocotylea</taxon>
        <taxon>Polystomatidea</taxon>
        <taxon>Polystomatidae</taxon>
        <taxon>Protopolystoma</taxon>
    </lineage>
</organism>
<dbReference type="AlphaFoldDB" id="A0A448XRR2"/>
<name>A0A448XRR2_9PLAT</name>
<accession>A0A448XRR2</accession>
<dbReference type="Proteomes" id="UP000784294">
    <property type="component" value="Unassembled WGS sequence"/>
</dbReference>
<gene>
    <name evidence="1" type="ORF">PXEA_LOCUS36700</name>
</gene>
<keyword evidence="2" id="KW-1185">Reference proteome</keyword>
<protein>
    <submittedName>
        <fullName evidence="1">Uncharacterized protein</fullName>
    </submittedName>
</protein>
<comment type="caution">
    <text evidence="1">The sequence shown here is derived from an EMBL/GenBank/DDBJ whole genome shotgun (WGS) entry which is preliminary data.</text>
</comment>